<proteinExistence type="predicted"/>
<evidence type="ECO:0000313" key="2">
    <source>
        <dbReference type="EMBL" id="KKL85372.1"/>
    </source>
</evidence>
<dbReference type="EMBL" id="LAZR01021425">
    <property type="protein sequence ID" value="KKL85372.1"/>
    <property type="molecule type" value="Genomic_DNA"/>
</dbReference>
<sequence length="216" mass="23838">MDETEKNQDVETSGEETGTSETYTEEQITEIRRKAESDALSKAGRATAAAEKATKIANKAVADLKKAEERAYQRDRELYQEDPKTLSGLEAERRERDLHAELEEVEQKLSDMTELHDIAEEKVGKSTKERNAREIATRLNVDPNLLGRLSALTDGSTEAIEAEARLLPKLSQVPQIVSDSGRGGGVGSAKKPTLEELKASDPFETQKKVDTGVWVL</sequence>
<gene>
    <name evidence="2" type="ORF">LCGC14_1955400</name>
</gene>
<feature type="region of interest" description="Disordered" evidence="1">
    <location>
        <begin position="1"/>
        <end position="27"/>
    </location>
</feature>
<comment type="caution">
    <text evidence="2">The sequence shown here is derived from an EMBL/GenBank/DDBJ whole genome shotgun (WGS) entry which is preliminary data.</text>
</comment>
<evidence type="ECO:0000256" key="1">
    <source>
        <dbReference type="SAM" id="MobiDB-lite"/>
    </source>
</evidence>
<feature type="region of interest" description="Disordered" evidence="1">
    <location>
        <begin position="107"/>
        <end position="131"/>
    </location>
</feature>
<reference evidence="2" key="1">
    <citation type="journal article" date="2015" name="Nature">
        <title>Complex archaea that bridge the gap between prokaryotes and eukaryotes.</title>
        <authorList>
            <person name="Spang A."/>
            <person name="Saw J.H."/>
            <person name="Jorgensen S.L."/>
            <person name="Zaremba-Niedzwiedzka K."/>
            <person name="Martijn J."/>
            <person name="Lind A.E."/>
            <person name="van Eijk R."/>
            <person name="Schleper C."/>
            <person name="Guy L."/>
            <person name="Ettema T.J."/>
        </authorList>
    </citation>
    <scope>NUCLEOTIDE SEQUENCE</scope>
</reference>
<organism evidence="2">
    <name type="scientific">marine sediment metagenome</name>
    <dbReference type="NCBI Taxonomy" id="412755"/>
    <lineage>
        <taxon>unclassified sequences</taxon>
        <taxon>metagenomes</taxon>
        <taxon>ecological metagenomes</taxon>
    </lineage>
</organism>
<dbReference type="AlphaFoldDB" id="A0A0F9IDC7"/>
<name>A0A0F9IDC7_9ZZZZ</name>
<feature type="region of interest" description="Disordered" evidence="1">
    <location>
        <begin position="74"/>
        <end position="94"/>
    </location>
</feature>
<accession>A0A0F9IDC7</accession>
<protein>
    <submittedName>
        <fullName evidence="2">Uncharacterized protein</fullName>
    </submittedName>
</protein>